<sequence>MTLQVQHADPEKKLTDHVEQPQKPEIENVEGEVIDKKAQRRLVLKLDLIILPLLALSIMMGYLDRGNIGNARLLGMAHDLKLSEQQYLNCVMMFFLGYMLIELPAGMALRYIQPRYVFATALISFGLFSTLITVSGYAGIMVLRVLIGLGEAFVNNAYLYVSLYYMQNELSLRTGKFNAAVYSMTPVAGAFSGLLAYGVGTGLEGAHDIPSWRWLFIIEGAATIGFGFIVLALLPGLPETVAAKGSFLFPHEQERALIMQRLRMSQNTSHAGFQKHQVVMAFKDPKLYLGALLLAPVGIGIGAFNVFLPTFVNQFGFDRLHSQLISIIPYACALISMIFISWLSDRLGRKALVCICSFAVGMIGFIILITATGKVVLLVGACLVAIGTYPGLVIGIAWTLTVHGGYTKKATFMWASQVMIQTYSIIATQVYRSPPRFFLGHGIALGLYVLGITSAMTLWYLVSRQNRMREARRLEFEQKGEVDPDMEKSFEELGDFHPGWRYTT</sequence>
<dbReference type="Pfam" id="PF07690">
    <property type="entry name" value="MFS_1"/>
    <property type="match status" value="1"/>
</dbReference>
<feature type="transmembrane region" description="Helical" evidence="7">
    <location>
        <begin position="146"/>
        <end position="165"/>
    </location>
</feature>
<evidence type="ECO:0000256" key="1">
    <source>
        <dbReference type="ARBA" id="ARBA00004141"/>
    </source>
</evidence>
<dbReference type="OrthoDB" id="2985014at2759"/>
<keyword evidence="5 7" id="KW-0472">Membrane</keyword>
<evidence type="ECO:0000256" key="7">
    <source>
        <dbReference type="SAM" id="Phobius"/>
    </source>
</evidence>
<dbReference type="PROSITE" id="PS00216">
    <property type="entry name" value="SUGAR_TRANSPORT_1"/>
    <property type="match status" value="1"/>
</dbReference>
<evidence type="ECO:0000256" key="4">
    <source>
        <dbReference type="ARBA" id="ARBA00022989"/>
    </source>
</evidence>
<dbReference type="InterPro" id="IPR020846">
    <property type="entry name" value="MFS_dom"/>
</dbReference>
<evidence type="ECO:0000256" key="3">
    <source>
        <dbReference type="ARBA" id="ARBA00022692"/>
    </source>
</evidence>
<dbReference type="InterPro" id="IPR005829">
    <property type="entry name" value="Sugar_transporter_CS"/>
</dbReference>
<dbReference type="InterPro" id="IPR036259">
    <property type="entry name" value="MFS_trans_sf"/>
</dbReference>
<evidence type="ECO:0000256" key="5">
    <source>
        <dbReference type="ARBA" id="ARBA00023136"/>
    </source>
</evidence>
<feature type="region of interest" description="Disordered" evidence="6">
    <location>
        <begin position="1"/>
        <end position="22"/>
    </location>
</feature>
<keyword evidence="3 7" id="KW-0812">Transmembrane</keyword>
<feature type="transmembrane region" description="Helical" evidence="7">
    <location>
        <begin position="177"/>
        <end position="200"/>
    </location>
</feature>
<feature type="transmembrane region" description="Helical" evidence="7">
    <location>
        <begin position="287"/>
        <end position="312"/>
    </location>
</feature>
<organism evidence="9 10">
    <name type="scientific">Cyphellophora europaea (strain CBS 101466)</name>
    <name type="common">Phialophora europaea</name>
    <dbReference type="NCBI Taxonomy" id="1220924"/>
    <lineage>
        <taxon>Eukaryota</taxon>
        <taxon>Fungi</taxon>
        <taxon>Dikarya</taxon>
        <taxon>Ascomycota</taxon>
        <taxon>Pezizomycotina</taxon>
        <taxon>Eurotiomycetes</taxon>
        <taxon>Chaetothyriomycetidae</taxon>
        <taxon>Chaetothyriales</taxon>
        <taxon>Cyphellophoraceae</taxon>
        <taxon>Cyphellophora</taxon>
    </lineage>
</organism>
<feature type="transmembrane region" description="Helical" evidence="7">
    <location>
        <begin position="116"/>
        <end position="140"/>
    </location>
</feature>
<dbReference type="SUPFAM" id="SSF103473">
    <property type="entry name" value="MFS general substrate transporter"/>
    <property type="match status" value="1"/>
</dbReference>
<gene>
    <name evidence="9" type="ORF">HMPREF1541_06180</name>
</gene>
<feature type="transmembrane region" description="Helical" evidence="7">
    <location>
        <begin position="212"/>
        <end position="234"/>
    </location>
</feature>
<evidence type="ECO:0000256" key="2">
    <source>
        <dbReference type="ARBA" id="ARBA00022448"/>
    </source>
</evidence>
<dbReference type="HOGENOM" id="CLU_001265_0_1_1"/>
<feature type="transmembrane region" description="Helical" evidence="7">
    <location>
        <begin position="42"/>
        <end position="63"/>
    </location>
</feature>
<dbReference type="eggNOG" id="KOG2533">
    <property type="taxonomic scope" value="Eukaryota"/>
</dbReference>
<accession>W2RW21</accession>
<keyword evidence="4 7" id="KW-1133">Transmembrane helix</keyword>
<feature type="transmembrane region" description="Helical" evidence="7">
    <location>
        <begin position="86"/>
        <end position="109"/>
    </location>
</feature>
<evidence type="ECO:0000256" key="6">
    <source>
        <dbReference type="SAM" id="MobiDB-lite"/>
    </source>
</evidence>
<protein>
    <recommendedName>
        <fullName evidence="8">Major facilitator superfamily (MFS) profile domain-containing protein</fullName>
    </recommendedName>
</protein>
<evidence type="ECO:0000259" key="8">
    <source>
        <dbReference type="PROSITE" id="PS50850"/>
    </source>
</evidence>
<evidence type="ECO:0000313" key="9">
    <source>
        <dbReference type="EMBL" id="ETN39953.1"/>
    </source>
</evidence>
<dbReference type="RefSeq" id="XP_008718738.1">
    <property type="nucleotide sequence ID" value="XM_008720516.1"/>
</dbReference>
<comment type="subcellular location">
    <subcellularLocation>
        <location evidence="1">Membrane</location>
        <topology evidence="1">Multi-pass membrane protein</topology>
    </subcellularLocation>
</comment>
<dbReference type="Proteomes" id="UP000030752">
    <property type="component" value="Unassembled WGS sequence"/>
</dbReference>
<reference evidence="9 10" key="1">
    <citation type="submission" date="2013-03" db="EMBL/GenBank/DDBJ databases">
        <title>The Genome Sequence of Phialophora europaea CBS 101466.</title>
        <authorList>
            <consortium name="The Broad Institute Genomics Platform"/>
            <person name="Cuomo C."/>
            <person name="de Hoog S."/>
            <person name="Gorbushina A."/>
            <person name="Walker B."/>
            <person name="Young S.K."/>
            <person name="Zeng Q."/>
            <person name="Gargeya S."/>
            <person name="Fitzgerald M."/>
            <person name="Haas B."/>
            <person name="Abouelleil A."/>
            <person name="Allen A.W."/>
            <person name="Alvarado L."/>
            <person name="Arachchi H.M."/>
            <person name="Berlin A.M."/>
            <person name="Chapman S.B."/>
            <person name="Gainer-Dewar J."/>
            <person name="Goldberg J."/>
            <person name="Griggs A."/>
            <person name="Gujja S."/>
            <person name="Hansen M."/>
            <person name="Howarth C."/>
            <person name="Imamovic A."/>
            <person name="Ireland A."/>
            <person name="Larimer J."/>
            <person name="McCowan C."/>
            <person name="Murphy C."/>
            <person name="Pearson M."/>
            <person name="Poon T.W."/>
            <person name="Priest M."/>
            <person name="Roberts A."/>
            <person name="Saif S."/>
            <person name="Shea T."/>
            <person name="Sisk P."/>
            <person name="Sykes S."/>
            <person name="Wortman J."/>
            <person name="Nusbaum C."/>
            <person name="Birren B."/>
        </authorList>
    </citation>
    <scope>NUCLEOTIDE SEQUENCE [LARGE SCALE GENOMIC DNA]</scope>
    <source>
        <strain evidence="9 10">CBS 101466</strain>
    </source>
</reference>
<feature type="transmembrane region" description="Helical" evidence="7">
    <location>
        <begin position="324"/>
        <end position="344"/>
    </location>
</feature>
<dbReference type="PROSITE" id="PS50850">
    <property type="entry name" value="MFS"/>
    <property type="match status" value="1"/>
</dbReference>
<name>W2RW21_CYPE1</name>
<dbReference type="PANTHER" id="PTHR43791:SF36">
    <property type="entry name" value="TRANSPORTER, PUTATIVE (AFU_ORTHOLOGUE AFUA_6G08340)-RELATED"/>
    <property type="match status" value="1"/>
</dbReference>
<evidence type="ECO:0000313" key="10">
    <source>
        <dbReference type="Proteomes" id="UP000030752"/>
    </source>
</evidence>
<dbReference type="GO" id="GO:0022857">
    <property type="term" value="F:transmembrane transporter activity"/>
    <property type="evidence" value="ECO:0007669"/>
    <property type="project" value="InterPro"/>
</dbReference>
<proteinExistence type="predicted"/>
<dbReference type="VEuPathDB" id="FungiDB:HMPREF1541_06180"/>
<feature type="compositionally biased region" description="Basic and acidic residues" evidence="6">
    <location>
        <begin position="8"/>
        <end position="22"/>
    </location>
</feature>
<feature type="domain" description="Major facilitator superfamily (MFS) profile" evidence="8">
    <location>
        <begin position="50"/>
        <end position="504"/>
    </location>
</feature>
<feature type="transmembrane region" description="Helical" evidence="7">
    <location>
        <begin position="437"/>
        <end position="462"/>
    </location>
</feature>
<feature type="transmembrane region" description="Helical" evidence="7">
    <location>
        <begin position="375"/>
        <end position="400"/>
    </location>
</feature>
<dbReference type="PANTHER" id="PTHR43791">
    <property type="entry name" value="PERMEASE-RELATED"/>
    <property type="match status" value="1"/>
</dbReference>
<dbReference type="InterPro" id="IPR011701">
    <property type="entry name" value="MFS"/>
</dbReference>
<dbReference type="EMBL" id="KB822721">
    <property type="protein sequence ID" value="ETN39953.1"/>
    <property type="molecule type" value="Genomic_DNA"/>
</dbReference>
<feature type="transmembrane region" description="Helical" evidence="7">
    <location>
        <begin position="412"/>
        <end position="431"/>
    </location>
</feature>
<dbReference type="Gene3D" id="1.20.1250.20">
    <property type="entry name" value="MFS general substrate transporter like domains"/>
    <property type="match status" value="2"/>
</dbReference>
<dbReference type="InParanoid" id="W2RW21"/>
<dbReference type="GO" id="GO:0016020">
    <property type="term" value="C:membrane"/>
    <property type="evidence" value="ECO:0007669"/>
    <property type="project" value="UniProtKB-SubCell"/>
</dbReference>
<keyword evidence="10" id="KW-1185">Reference proteome</keyword>
<dbReference type="AlphaFoldDB" id="W2RW21"/>
<dbReference type="GeneID" id="19973519"/>
<keyword evidence="2" id="KW-0813">Transport</keyword>
<feature type="transmembrane region" description="Helical" evidence="7">
    <location>
        <begin position="351"/>
        <end position="369"/>
    </location>
</feature>